<name>A0A0A9HI16_ARUDO</name>
<reference evidence="2" key="1">
    <citation type="submission" date="2014-09" db="EMBL/GenBank/DDBJ databases">
        <authorList>
            <person name="Magalhaes I.L.F."/>
            <person name="Oliveira U."/>
            <person name="Santos F.R."/>
            <person name="Vidigal T.H.D.A."/>
            <person name="Brescovit A.D."/>
            <person name="Santos A.J."/>
        </authorList>
    </citation>
    <scope>NUCLEOTIDE SEQUENCE</scope>
    <source>
        <tissue evidence="2">Shoot tissue taken approximately 20 cm above the soil surface</tissue>
    </source>
</reference>
<sequence length="48" mass="4442">MPASCTASSSTPPPAAALGGASSGSAMPMSAKISGGSQRRCRSSASGA</sequence>
<accession>A0A0A9HI16</accession>
<evidence type="ECO:0000313" key="2">
    <source>
        <dbReference type="EMBL" id="JAE35459.1"/>
    </source>
</evidence>
<feature type="region of interest" description="Disordered" evidence="1">
    <location>
        <begin position="1"/>
        <end position="48"/>
    </location>
</feature>
<dbReference type="AlphaFoldDB" id="A0A0A9HI16"/>
<proteinExistence type="predicted"/>
<reference evidence="2" key="2">
    <citation type="journal article" date="2015" name="Data Brief">
        <title>Shoot transcriptome of the giant reed, Arundo donax.</title>
        <authorList>
            <person name="Barrero R.A."/>
            <person name="Guerrero F.D."/>
            <person name="Moolhuijzen P."/>
            <person name="Goolsby J.A."/>
            <person name="Tidwell J."/>
            <person name="Bellgard S.E."/>
            <person name="Bellgard M.I."/>
        </authorList>
    </citation>
    <scope>NUCLEOTIDE SEQUENCE</scope>
    <source>
        <tissue evidence="2">Shoot tissue taken approximately 20 cm above the soil surface</tissue>
    </source>
</reference>
<evidence type="ECO:0000256" key="1">
    <source>
        <dbReference type="SAM" id="MobiDB-lite"/>
    </source>
</evidence>
<dbReference type="EMBL" id="GBRH01162437">
    <property type="protein sequence ID" value="JAE35459.1"/>
    <property type="molecule type" value="Transcribed_RNA"/>
</dbReference>
<protein>
    <submittedName>
        <fullName evidence="2">Uncharacterized protein</fullName>
    </submittedName>
</protein>
<organism evidence="2">
    <name type="scientific">Arundo donax</name>
    <name type="common">Giant reed</name>
    <name type="synonym">Donax arundinaceus</name>
    <dbReference type="NCBI Taxonomy" id="35708"/>
    <lineage>
        <taxon>Eukaryota</taxon>
        <taxon>Viridiplantae</taxon>
        <taxon>Streptophyta</taxon>
        <taxon>Embryophyta</taxon>
        <taxon>Tracheophyta</taxon>
        <taxon>Spermatophyta</taxon>
        <taxon>Magnoliopsida</taxon>
        <taxon>Liliopsida</taxon>
        <taxon>Poales</taxon>
        <taxon>Poaceae</taxon>
        <taxon>PACMAD clade</taxon>
        <taxon>Arundinoideae</taxon>
        <taxon>Arundineae</taxon>
        <taxon>Arundo</taxon>
    </lineage>
</organism>
<feature type="compositionally biased region" description="Low complexity" evidence="1">
    <location>
        <begin position="1"/>
        <end position="31"/>
    </location>
</feature>